<accession>A0AAV2BD18</accession>
<dbReference type="Proteomes" id="UP001497382">
    <property type="component" value="Unassembled WGS sequence"/>
</dbReference>
<organism evidence="1 2">
    <name type="scientific">Larinioides sclopetarius</name>
    <dbReference type="NCBI Taxonomy" id="280406"/>
    <lineage>
        <taxon>Eukaryota</taxon>
        <taxon>Metazoa</taxon>
        <taxon>Ecdysozoa</taxon>
        <taxon>Arthropoda</taxon>
        <taxon>Chelicerata</taxon>
        <taxon>Arachnida</taxon>
        <taxon>Araneae</taxon>
        <taxon>Araneomorphae</taxon>
        <taxon>Entelegynae</taxon>
        <taxon>Araneoidea</taxon>
        <taxon>Araneidae</taxon>
        <taxon>Larinioides</taxon>
    </lineage>
</organism>
<dbReference type="EMBL" id="CAXIEN010000335">
    <property type="protein sequence ID" value="CAL1293822.1"/>
    <property type="molecule type" value="Genomic_DNA"/>
</dbReference>
<evidence type="ECO:0000313" key="1">
    <source>
        <dbReference type="EMBL" id="CAL1293822.1"/>
    </source>
</evidence>
<evidence type="ECO:0000313" key="2">
    <source>
        <dbReference type="Proteomes" id="UP001497382"/>
    </source>
</evidence>
<name>A0AAV2BD18_9ARAC</name>
<dbReference type="AlphaFoldDB" id="A0AAV2BD18"/>
<sequence length="164" mass="18999">MAAASSDNKKNIKPSVYHGPHWHGFLYDFTLLQLDVKESWTFRQVFNTRCKTQPSTWLCEISFQKISDDGTVCFPVSLKRNDSNNNAVEVRIALRVRDLTKKHLHVSWTTTKEDIRGGVAIEETIKENVPFSKERSDFNRALNINLYMYILSCHSQPFSGKPRY</sequence>
<comment type="caution">
    <text evidence="1">The sequence shown here is derived from an EMBL/GenBank/DDBJ whole genome shotgun (WGS) entry which is preliminary data.</text>
</comment>
<reference evidence="1 2" key="1">
    <citation type="submission" date="2024-04" db="EMBL/GenBank/DDBJ databases">
        <authorList>
            <person name="Rising A."/>
            <person name="Reimegard J."/>
            <person name="Sonavane S."/>
            <person name="Akerstrom W."/>
            <person name="Nylinder S."/>
            <person name="Hedman E."/>
            <person name="Kallberg Y."/>
        </authorList>
    </citation>
    <scope>NUCLEOTIDE SEQUENCE [LARGE SCALE GENOMIC DNA]</scope>
</reference>
<keyword evidence="2" id="KW-1185">Reference proteome</keyword>
<proteinExistence type="predicted"/>
<protein>
    <recommendedName>
        <fullName evidence="3">C2 NT-type domain-containing protein</fullName>
    </recommendedName>
</protein>
<evidence type="ECO:0008006" key="3">
    <source>
        <dbReference type="Google" id="ProtNLM"/>
    </source>
</evidence>
<gene>
    <name evidence="1" type="ORF">LARSCL_LOCUS18419</name>
</gene>